<evidence type="ECO:0000256" key="8">
    <source>
        <dbReference type="HAMAP-Rule" id="MF_01161"/>
    </source>
</evidence>
<evidence type="ECO:0000313" key="11">
    <source>
        <dbReference type="Proteomes" id="UP000233375"/>
    </source>
</evidence>
<accession>A0A2N0YZ03</accession>
<dbReference type="SUPFAM" id="SSF56037">
    <property type="entry name" value="PheT/TilS domain"/>
    <property type="match status" value="1"/>
</dbReference>
<protein>
    <recommendedName>
        <fullName evidence="8">tRNA(Ile)-lysidine synthase</fullName>
        <ecNumber evidence="8">6.3.4.19</ecNumber>
    </recommendedName>
    <alternativeName>
        <fullName evidence="8">tRNA(Ile)-2-lysyl-cytidine synthase</fullName>
    </alternativeName>
    <alternativeName>
        <fullName evidence="8">tRNA(Ile)-lysidine synthetase</fullName>
    </alternativeName>
</protein>
<dbReference type="PANTHER" id="PTHR43033:SF1">
    <property type="entry name" value="TRNA(ILE)-LYSIDINE SYNTHASE-RELATED"/>
    <property type="match status" value="1"/>
</dbReference>
<dbReference type="GO" id="GO:0005524">
    <property type="term" value="F:ATP binding"/>
    <property type="evidence" value="ECO:0007669"/>
    <property type="project" value="UniProtKB-UniRule"/>
</dbReference>
<evidence type="ECO:0000256" key="3">
    <source>
        <dbReference type="ARBA" id="ARBA00022598"/>
    </source>
</evidence>
<dbReference type="InterPro" id="IPR012795">
    <property type="entry name" value="tRNA_Ile_lys_synt_N"/>
</dbReference>
<dbReference type="InterPro" id="IPR011063">
    <property type="entry name" value="TilS/TtcA_N"/>
</dbReference>
<dbReference type="NCBIfam" id="TIGR02432">
    <property type="entry name" value="lysidine_TilS_N"/>
    <property type="match status" value="1"/>
</dbReference>
<evidence type="ECO:0000256" key="1">
    <source>
        <dbReference type="ARBA" id="ARBA00004496"/>
    </source>
</evidence>
<evidence type="ECO:0000256" key="6">
    <source>
        <dbReference type="ARBA" id="ARBA00022840"/>
    </source>
</evidence>
<keyword evidence="6 8" id="KW-0067">ATP-binding</keyword>
<keyword evidence="4 8" id="KW-0819">tRNA processing</keyword>
<dbReference type="GO" id="GO:0032267">
    <property type="term" value="F:tRNA(Ile)-lysidine synthase activity"/>
    <property type="evidence" value="ECO:0007669"/>
    <property type="project" value="UniProtKB-EC"/>
</dbReference>
<keyword evidence="3 8" id="KW-0436">Ligase</keyword>
<dbReference type="EMBL" id="PISE01000041">
    <property type="protein sequence ID" value="PKG22490.1"/>
    <property type="molecule type" value="Genomic_DNA"/>
</dbReference>
<evidence type="ECO:0000256" key="7">
    <source>
        <dbReference type="ARBA" id="ARBA00048539"/>
    </source>
</evidence>
<dbReference type="SUPFAM" id="SSF52402">
    <property type="entry name" value="Adenine nucleotide alpha hydrolases-like"/>
    <property type="match status" value="1"/>
</dbReference>
<dbReference type="SMART" id="SM00977">
    <property type="entry name" value="TilS_C"/>
    <property type="match status" value="1"/>
</dbReference>
<evidence type="ECO:0000256" key="4">
    <source>
        <dbReference type="ARBA" id="ARBA00022694"/>
    </source>
</evidence>
<dbReference type="AlphaFoldDB" id="A0A2N0YZ03"/>
<comment type="caution">
    <text evidence="10">The sequence shown here is derived from an EMBL/GenBank/DDBJ whole genome shotgun (WGS) entry which is preliminary data.</text>
</comment>
<keyword evidence="5 8" id="KW-0547">Nucleotide-binding</keyword>
<feature type="binding site" evidence="8">
    <location>
        <begin position="27"/>
        <end position="32"/>
    </location>
    <ligand>
        <name>ATP</name>
        <dbReference type="ChEBI" id="CHEBI:30616"/>
    </ligand>
</feature>
<dbReference type="Gene3D" id="3.30.465.60">
    <property type="match status" value="1"/>
</dbReference>
<evidence type="ECO:0000259" key="9">
    <source>
        <dbReference type="SMART" id="SM00977"/>
    </source>
</evidence>
<feature type="domain" description="Lysidine-tRNA(Ile) synthetase C-terminal" evidence="9">
    <location>
        <begin position="384"/>
        <end position="457"/>
    </location>
</feature>
<organism evidence="10 11">
    <name type="scientific">Niallia nealsonii</name>
    <dbReference type="NCBI Taxonomy" id="115979"/>
    <lineage>
        <taxon>Bacteria</taxon>
        <taxon>Bacillati</taxon>
        <taxon>Bacillota</taxon>
        <taxon>Bacilli</taxon>
        <taxon>Bacillales</taxon>
        <taxon>Bacillaceae</taxon>
        <taxon>Niallia</taxon>
    </lineage>
</organism>
<proteinExistence type="inferred from homology"/>
<gene>
    <name evidence="8 10" type="primary">tilS</name>
    <name evidence="10" type="ORF">CWS01_17080</name>
</gene>
<dbReference type="RefSeq" id="WP_101178387.1">
    <property type="nucleotide sequence ID" value="NZ_PISE01000041.1"/>
</dbReference>
<sequence length="462" mass="53828">MLELKVKKFLKKKGLTLEGSKVLVGVSGGPDSLALLHFLWTKQEEWNISIMAAHVDHMFRGEESLEEAKFVEEFCKEKSIPFVWKRIDVPKYIKETRANGQTASRDCRYSFFKEMIAIYNMDYLALGHHGDDQAETILMHLTRGSSGRARAGIPFERKFGKGILFRPFLCLERQEIENYCTINELNPRRDPSNDKEVYSRNRFRKHVMPFLKKENNRVIQHFQRFSEEIAEDELFLMELTVQTWNTVVMDKKENEIVIGINEFLSIANSLQRRCIQLILNYLYKDKPASLSALHIDQIIALLNSPHPSGNIDLPENLKVVKSYQLAYFQLNFSTEDPFYYEISKTGELLLPNGYYIKVEYIDKRPENLEADSILLCADSIKYPLIIRTRRNGDRIKLKGMAGTKKVNRIFVDEKIPIQQRATWPIVTDVENNLLWIPGLKKSIYSFSNKNSDCYLLITYKKQ</sequence>
<evidence type="ECO:0000313" key="10">
    <source>
        <dbReference type="EMBL" id="PKG22490.1"/>
    </source>
</evidence>
<name>A0A2N0YZ03_9BACI</name>
<dbReference type="Proteomes" id="UP000233375">
    <property type="component" value="Unassembled WGS sequence"/>
</dbReference>
<comment type="function">
    <text evidence="8">Ligates lysine onto the cytidine present at position 34 of the AUA codon-specific tRNA(Ile) that contains the anticodon CAU, in an ATP-dependent manner. Cytidine is converted to lysidine, thus changing the amino acid specificity of the tRNA from methionine to isoleucine.</text>
</comment>
<dbReference type="SUPFAM" id="SSF82829">
    <property type="entry name" value="MesJ substrate recognition domain-like"/>
    <property type="match status" value="1"/>
</dbReference>
<reference evidence="10 11" key="1">
    <citation type="journal article" date="2003" name="Int. J. Syst. Evol. Microbiol.">
        <title>Bacillus nealsonii sp. nov., isolated from a spacecraft-assembly facility, whose spores are gamma-radiation resistant.</title>
        <authorList>
            <person name="Venkateswaran K."/>
            <person name="Kempf M."/>
            <person name="Chen F."/>
            <person name="Satomi M."/>
            <person name="Nicholson W."/>
            <person name="Kern R."/>
        </authorList>
    </citation>
    <scope>NUCLEOTIDE SEQUENCE [LARGE SCALE GENOMIC DNA]</scope>
    <source>
        <strain evidence="10 11">FO-92</strain>
    </source>
</reference>
<dbReference type="CDD" id="cd01992">
    <property type="entry name" value="TilS_N"/>
    <property type="match status" value="1"/>
</dbReference>
<dbReference type="NCBIfam" id="TIGR02433">
    <property type="entry name" value="lysidine_TilS_C"/>
    <property type="match status" value="1"/>
</dbReference>
<keyword evidence="2 8" id="KW-0963">Cytoplasm</keyword>
<dbReference type="InterPro" id="IPR012796">
    <property type="entry name" value="Lysidine-tRNA-synth_C"/>
</dbReference>
<dbReference type="Pfam" id="PF01171">
    <property type="entry name" value="ATP_bind_3"/>
    <property type="match status" value="1"/>
</dbReference>
<comment type="subcellular location">
    <subcellularLocation>
        <location evidence="1 8">Cytoplasm</location>
    </subcellularLocation>
</comment>
<dbReference type="OrthoDB" id="9807403at2"/>
<dbReference type="InterPro" id="IPR014729">
    <property type="entry name" value="Rossmann-like_a/b/a_fold"/>
</dbReference>
<dbReference type="GO" id="GO:0005737">
    <property type="term" value="C:cytoplasm"/>
    <property type="evidence" value="ECO:0007669"/>
    <property type="project" value="UniProtKB-SubCell"/>
</dbReference>
<comment type="similarity">
    <text evidence="8">Belongs to the tRNA(Ile)-lysidine synthase family.</text>
</comment>
<dbReference type="Gene3D" id="3.40.50.620">
    <property type="entry name" value="HUPs"/>
    <property type="match status" value="1"/>
</dbReference>
<dbReference type="GO" id="GO:0006400">
    <property type="term" value="P:tRNA modification"/>
    <property type="evidence" value="ECO:0007669"/>
    <property type="project" value="UniProtKB-UniRule"/>
</dbReference>
<dbReference type="PANTHER" id="PTHR43033">
    <property type="entry name" value="TRNA(ILE)-LYSIDINE SYNTHASE-RELATED"/>
    <property type="match status" value="1"/>
</dbReference>
<evidence type="ECO:0000256" key="5">
    <source>
        <dbReference type="ARBA" id="ARBA00022741"/>
    </source>
</evidence>
<dbReference type="EC" id="6.3.4.19" evidence="8"/>
<keyword evidence="11" id="KW-1185">Reference proteome</keyword>
<dbReference type="HAMAP" id="MF_01161">
    <property type="entry name" value="tRNA_Ile_lys_synt"/>
    <property type="match status" value="1"/>
</dbReference>
<comment type="catalytic activity">
    <reaction evidence="7 8">
        <text>cytidine(34) in tRNA(Ile2) + L-lysine + ATP = lysidine(34) in tRNA(Ile2) + AMP + diphosphate + H(+)</text>
        <dbReference type="Rhea" id="RHEA:43744"/>
        <dbReference type="Rhea" id="RHEA-COMP:10625"/>
        <dbReference type="Rhea" id="RHEA-COMP:10670"/>
        <dbReference type="ChEBI" id="CHEBI:15378"/>
        <dbReference type="ChEBI" id="CHEBI:30616"/>
        <dbReference type="ChEBI" id="CHEBI:32551"/>
        <dbReference type="ChEBI" id="CHEBI:33019"/>
        <dbReference type="ChEBI" id="CHEBI:82748"/>
        <dbReference type="ChEBI" id="CHEBI:83665"/>
        <dbReference type="ChEBI" id="CHEBI:456215"/>
        <dbReference type="EC" id="6.3.4.19"/>
    </reaction>
</comment>
<dbReference type="InterPro" id="IPR012094">
    <property type="entry name" value="tRNA_Ile_lys_synt"/>
</dbReference>
<evidence type="ECO:0000256" key="2">
    <source>
        <dbReference type="ARBA" id="ARBA00022490"/>
    </source>
</evidence>
<comment type="domain">
    <text evidence="8">The N-terminal region contains the highly conserved SGGXDS motif, predicted to be a P-loop motif involved in ATP binding.</text>
</comment>
<dbReference type="Pfam" id="PF11734">
    <property type="entry name" value="TilS_C"/>
    <property type="match status" value="1"/>
</dbReference>